<feature type="transmembrane region" description="Helical" evidence="1">
    <location>
        <begin position="94"/>
        <end position="115"/>
    </location>
</feature>
<dbReference type="InterPro" id="IPR052710">
    <property type="entry name" value="CAAX_protease"/>
</dbReference>
<dbReference type="InterPro" id="IPR003675">
    <property type="entry name" value="Rce1/LyrA-like_dom"/>
</dbReference>
<feature type="transmembrane region" description="Helical" evidence="1">
    <location>
        <begin position="245"/>
        <end position="266"/>
    </location>
</feature>
<protein>
    <submittedName>
        <fullName evidence="3">CPBP family intramembrane metalloprotease</fullName>
    </submittedName>
</protein>
<dbReference type="PANTHER" id="PTHR36435:SF1">
    <property type="entry name" value="CAAX AMINO TERMINAL PROTEASE FAMILY PROTEIN"/>
    <property type="match status" value="1"/>
</dbReference>
<dbReference type="Pfam" id="PF02517">
    <property type="entry name" value="Rce1-like"/>
    <property type="match status" value="1"/>
</dbReference>
<feature type="transmembrane region" description="Helical" evidence="1">
    <location>
        <begin position="135"/>
        <end position="153"/>
    </location>
</feature>
<feature type="transmembrane region" description="Helical" evidence="1">
    <location>
        <begin position="53"/>
        <end position="74"/>
    </location>
</feature>
<dbReference type="GO" id="GO:0008237">
    <property type="term" value="F:metallopeptidase activity"/>
    <property type="evidence" value="ECO:0007669"/>
    <property type="project" value="UniProtKB-KW"/>
</dbReference>
<feature type="transmembrane region" description="Helical" evidence="1">
    <location>
        <begin position="214"/>
        <end position="233"/>
    </location>
</feature>
<keyword evidence="3" id="KW-0482">Metalloprotease</keyword>
<keyword evidence="3" id="KW-0645">Protease</keyword>
<organism evidence="3 4">
    <name type="scientific">Faecalibacter bovis</name>
    <dbReference type="NCBI Taxonomy" id="2898187"/>
    <lineage>
        <taxon>Bacteria</taxon>
        <taxon>Pseudomonadati</taxon>
        <taxon>Bacteroidota</taxon>
        <taxon>Flavobacteriia</taxon>
        <taxon>Flavobacteriales</taxon>
        <taxon>Weeksellaceae</taxon>
        <taxon>Faecalibacter</taxon>
    </lineage>
</organism>
<keyword evidence="1" id="KW-1133">Transmembrane helix</keyword>
<keyword evidence="1" id="KW-0472">Membrane</keyword>
<sequence length="275" mass="30804">MNNFEDIKVTNPLPFSFGIVKAIFYSIIAVFVMQVIGSIIQLPAFFYPILNHVLLPLGFLVGICAAIGTLLGTLKTNSKPIIAEIKHKISVTEIVLSILIWVGFLPLCEYFTTLIPTNGPLEGLYKQFETSFEMLLNYKFSGFLMVCIFAPIFEEILFRGIILRGMLNAKITPIVAIVISGLIFGMAHLNPWQFVGAGLLGTIFGFVYYRTKSLFLPIILHALNNSLSFFIMLQDNSMSENVFDTTNFVSIGIFTALAMILSFILYRTTHKNFIK</sequence>
<evidence type="ECO:0000259" key="2">
    <source>
        <dbReference type="Pfam" id="PF02517"/>
    </source>
</evidence>
<reference evidence="3 4" key="1">
    <citation type="journal article" date="2021" name="Int. J. Syst. Evol. Microbiol.">
        <title>Faecalibacter bovis sp. nov., isolated from cow faeces.</title>
        <authorList>
            <person name="Li F."/>
            <person name="Zhao W."/>
            <person name="Hong Q."/>
            <person name="Shao Q."/>
            <person name="Song J."/>
            <person name="Yang S."/>
        </authorList>
    </citation>
    <scope>NUCLEOTIDE SEQUENCE [LARGE SCALE GENOMIC DNA]</scope>
    <source>
        <strain evidence="3 4">ZY171143</strain>
    </source>
</reference>
<name>A0ABX7XDG1_9FLAO</name>
<feature type="transmembrane region" description="Helical" evidence="1">
    <location>
        <begin position="192"/>
        <end position="209"/>
    </location>
</feature>
<keyword evidence="1" id="KW-0812">Transmembrane</keyword>
<evidence type="ECO:0000256" key="1">
    <source>
        <dbReference type="SAM" id="Phobius"/>
    </source>
</evidence>
<dbReference type="RefSeq" id="WP_230476603.1">
    <property type="nucleotide sequence ID" value="NZ_CP072842.1"/>
</dbReference>
<accession>A0ABX7XDG1</accession>
<feature type="domain" description="CAAX prenyl protease 2/Lysostaphin resistance protein A-like" evidence="2">
    <location>
        <begin position="142"/>
        <end position="226"/>
    </location>
</feature>
<feature type="transmembrane region" description="Helical" evidence="1">
    <location>
        <begin position="165"/>
        <end position="186"/>
    </location>
</feature>
<gene>
    <name evidence="3" type="ORF">J9309_01035</name>
</gene>
<evidence type="ECO:0000313" key="3">
    <source>
        <dbReference type="EMBL" id="QTV05961.1"/>
    </source>
</evidence>
<keyword evidence="3" id="KW-0378">Hydrolase</keyword>
<keyword evidence="4" id="KW-1185">Reference proteome</keyword>
<reference evidence="4" key="2">
    <citation type="submission" date="2021-04" db="EMBL/GenBank/DDBJ databases">
        <title>Taxonomy of Flavobacteriaceae bacterium ZY171143.</title>
        <authorList>
            <person name="Li F."/>
        </authorList>
    </citation>
    <scope>NUCLEOTIDE SEQUENCE [LARGE SCALE GENOMIC DNA]</scope>
    <source>
        <strain evidence="4">ZY171143</strain>
    </source>
</reference>
<dbReference type="PANTHER" id="PTHR36435">
    <property type="entry name" value="SLR1288 PROTEIN"/>
    <property type="match status" value="1"/>
</dbReference>
<evidence type="ECO:0000313" key="4">
    <source>
        <dbReference type="Proteomes" id="UP000672011"/>
    </source>
</evidence>
<dbReference type="Proteomes" id="UP000672011">
    <property type="component" value="Chromosome"/>
</dbReference>
<dbReference type="EMBL" id="CP072842">
    <property type="protein sequence ID" value="QTV05961.1"/>
    <property type="molecule type" value="Genomic_DNA"/>
</dbReference>
<proteinExistence type="predicted"/>
<feature type="transmembrane region" description="Helical" evidence="1">
    <location>
        <begin position="22"/>
        <end position="47"/>
    </location>
</feature>